<evidence type="ECO:0000313" key="3">
    <source>
        <dbReference type="EMBL" id="AWB66152.1"/>
    </source>
</evidence>
<keyword evidence="4" id="KW-1185">Reference proteome</keyword>
<dbReference type="KEGG" id="cate:C2869_06745"/>
<dbReference type="Gene3D" id="2.60.120.1620">
    <property type="match status" value="1"/>
</dbReference>
<feature type="domain" description="Gylcosyl hydrolase 115 C-terminal" evidence="2">
    <location>
        <begin position="98"/>
        <end position="213"/>
    </location>
</feature>
<dbReference type="Pfam" id="PF17829">
    <property type="entry name" value="GH115_C"/>
    <property type="match status" value="1"/>
</dbReference>
<feature type="chain" id="PRO_5015664252" description="Gylcosyl hydrolase 115 C-terminal domain-containing protein" evidence="1">
    <location>
        <begin position="24"/>
        <end position="373"/>
    </location>
</feature>
<protein>
    <recommendedName>
        <fullName evidence="2">Gylcosyl hydrolase 115 C-terminal domain-containing protein</fullName>
    </recommendedName>
</protein>
<evidence type="ECO:0000313" key="4">
    <source>
        <dbReference type="Proteomes" id="UP000244441"/>
    </source>
</evidence>
<gene>
    <name evidence="3" type="ORF">C2869_06745</name>
</gene>
<reference evidence="3 4" key="1">
    <citation type="submission" date="2018-01" db="EMBL/GenBank/DDBJ databases">
        <title>Genome sequence of a Cantenovulum-like bacteria.</title>
        <authorList>
            <person name="Tan W.R."/>
            <person name="Lau N.-S."/>
            <person name="Go F."/>
            <person name="Amirul A.-A.A."/>
        </authorList>
    </citation>
    <scope>NUCLEOTIDE SEQUENCE [LARGE SCALE GENOMIC DNA]</scope>
    <source>
        <strain evidence="3 4">CCB-QB4</strain>
    </source>
</reference>
<organism evidence="3 4">
    <name type="scientific">Saccharobesus litoralis</name>
    <dbReference type="NCBI Taxonomy" id="2172099"/>
    <lineage>
        <taxon>Bacteria</taxon>
        <taxon>Pseudomonadati</taxon>
        <taxon>Pseudomonadota</taxon>
        <taxon>Gammaproteobacteria</taxon>
        <taxon>Alteromonadales</taxon>
        <taxon>Alteromonadaceae</taxon>
        <taxon>Saccharobesus</taxon>
    </lineage>
</organism>
<sequence>MKFKSLYSSLLAGLACLSFSSVAASQIPNHGFVVIEAEDFASQHLDDKRRWLVFSKQNHEHGYADSDLAHYHDASLGRYIEILPDTRANHSEALIIGENFSSEPGTVAVLTYPVYFAQAGTYYVWARAYSTGSEDNGVHIGLNGQWPETSQRLQLCDGKHVWTWSSAQRVPDNHCGTPRTITLEVPAPGVHTVMISMREDGFELDKLLLTTDETYQPQGIDKTRIVAKPKPLALKQDLFGIKQYKKVLRYPQDLQVDNNIAQYQVKRRDAGEYRLTLVTVANNENAAKYQVQHNGKVIGEFQNPIVQTKQQENDQESGQEQHFHIDKVTLTEGDSLKVIALANSKQKTGQWRALAIVHQEELNLGRSLSAANR</sequence>
<dbReference type="OrthoDB" id="266054at2"/>
<dbReference type="AlphaFoldDB" id="A0A2S0VPP1"/>
<dbReference type="RefSeq" id="WP_108602224.1">
    <property type="nucleotide sequence ID" value="NZ_CP026604.1"/>
</dbReference>
<evidence type="ECO:0000259" key="2">
    <source>
        <dbReference type="Pfam" id="PF17829"/>
    </source>
</evidence>
<dbReference type="EMBL" id="CP026604">
    <property type="protein sequence ID" value="AWB66152.1"/>
    <property type="molecule type" value="Genomic_DNA"/>
</dbReference>
<dbReference type="PROSITE" id="PS51257">
    <property type="entry name" value="PROKAR_LIPOPROTEIN"/>
    <property type="match status" value="1"/>
</dbReference>
<keyword evidence="1" id="KW-0732">Signal</keyword>
<dbReference type="InterPro" id="IPR041437">
    <property type="entry name" value="GH115_C"/>
</dbReference>
<feature type="signal peptide" evidence="1">
    <location>
        <begin position="1"/>
        <end position="23"/>
    </location>
</feature>
<evidence type="ECO:0000256" key="1">
    <source>
        <dbReference type="SAM" id="SignalP"/>
    </source>
</evidence>
<name>A0A2S0VPP1_9ALTE</name>
<accession>A0A2S0VPP1</accession>
<proteinExistence type="predicted"/>
<dbReference type="Proteomes" id="UP000244441">
    <property type="component" value="Chromosome"/>
</dbReference>